<dbReference type="InterPro" id="IPR002110">
    <property type="entry name" value="Ankyrin_rpt"/>
</dbReference>
<dbReference type="PANTHER" id="PTHR46224">
    <property type="entry name" value="ANKYRIN REPEAT FAMILY PROTEIN"/>
    <property type="match status" value="1"/>
</dbReference>
<dbReference type="AlphaFoldDB" id="A0A5C6XQN8"/>
<dbReference type="RefSeq" id="WP_146973295.1">
    <property type="nucleotide sequence ID" value="NZ_VOSL01000021.1"/>
</dbReference>
<protein>
    <submittedName>
        <fullName evidence="2">Uncharacterized protein</fullName>
    </submittedName>
</protein>
<evidence type="ECO:0000313" key="3">
    <source>
        <dbReference type="Proteomes" id="UP000321046"/>
    </source>
</evidence>
<dbReference type="InterPro" id="IPR051616">
    <property type="entry name" value="Cul2-RING_E3_ligase_SR"/>
</dbReference>
<dbReference type="PROSITE" id="PS50297">
    <property type="entry name" value="ANK_REP_REGION"/>
    <property type="match status" value="1"/>
</dbReference>
<dbReference type="SMART" id="SM00248">
    <property type="entry name" value="ANK"/>
    <property type="match status" value="4"/>
</dbReference>
<dbReference type="EMBL" id="VOSL01000021">
    <property type="protein sequence ID" value="TXD41174.1"/>
    <property type="molecule type" value="Genomic_DNA"/>
</dbReference>
<dbReference type="PANTHER" id="PTHR46224:SF6">
    <property type="entry name" value="ANKYRIN REPEAT FAMILY PROTEIN"/>
    <property type="match status" value="1"/>
</dbReference>
<gene>
    <name evidence="2" type="ORF">FRC96_04745</name>
</gene>
<dbReference type="Proteomes" id="UP000321046">
    <property type="component" value="Unassembled WGS sequence"/>
</dbReference>
<name>A0A5C6XQN8_9DELT</name>
<dbReference type="PROSITE" id="PS50088">
    <property type="entry name" value="ANK_REPEAT"/>
    <property type="match status" value="1"/>
</dbReference>
<dbReference type="SUPFAM" id="SSF48403">
    <property type="entry name" value="Ankyrin repeat"/>
    <property type="match status" value="1"/>
</dbReference>
<accession>A0A5C6XQN8</accession>
<dbReference type="OrthoDB" id="5504517at2"/>
<feature type="repeat" description="ANK" evidence="1">
    <location>
        <begin position="140"/>
        <end position="172"/>
    </location>
</feature>
<organism evidence="2 3">
    <name type="scientific">Lujinxingia vulgaris</name>
    <dbReference type="NCBI Taxonomy" id="2600176"/>
    <lineage>
        <taxon>Bacteria</taxon>
        <taxon>Deltaproteobacteria</taxon>
        <taxon>Bradymonadales</taxon>
        <taxon>Lujinxingiaceae</taxon>
        <taxon>Lujinxingia</taxon>
    </lineage>
</organism>
<dbReference type="Gene3D" id="1.25.40.20">
    <property type="entry name" value="Ankyrin repeat-containing domain"/>
    <property type="match status" value="1"/>
</dbReference>
<dbReference type="Pfam" id="PF12796">
    <property type="entry name" value="Ank_2"/>
    <property type="match status" value="1"/>
</dbReference>
<dbReference type="InterPro" id="IPR036770">
    <property type="entry name" value="Ankyrin_rpt-contain_sf"/>
</dbReference>
<evidence type="ECO:0000313" key="2">
    <source>
        <dbReference type="EMBL" id="TXD41174.1"/>
    </source>
</evidence>
<reference evidence="2 3" key="1">
    <citation type="submission" date="2019-08" db="EMBL/GenBank/DDBJ databases">
        <title>Bradymonadales sp. TMQ2.</title>
        <authorList>
            <person name="Liang Q."/>
        </authorList>
    </citation>
    <scope>NUCLEOTIDE SEQUENCE [LARGE SCALE GENOMIC DNA]</scope>
    <source>
        <strain evidence="2 3">TMQ2</strain>
    </source>
</reference>
<evidence type="ECO:0000256" key="1">
    <source>
        <dbReference type="PROSITE-ProRule" id="PRU00023"/>
    </source>
</evidence>
<comment type="caution">
    <text evidence="2">The sequence shown here is derived from an EMBL/GenBank/DDBJ whole genome shotgun (WGS) entry which is preliminary data.</text>
</comment>
<keyword evidence="1" id="KW-0040">ANK repeat</keyword>
<proteinExistence type="predicted"/>
<sequence>MPAISHVESALDARDSKAFAAAVANLPGTPDDHRLYDHPLIGWVARQGWAEGVEILLNAGSNPKNLPGVLHMGIFPTYLYDTDVRALELLLDAGADPNAYLPEHMGTPLQAAALVIEDRGAAITELLLNKGADPNLAPSQSATPLFEACVRPCVDTVRLLLEAGADPNAGDDDVTPLHAAISALVNAVNRSEDNPDDSSAEIALQFVPPTIELLVQHGADVTATLNGRDVIWRLLAMAEAPPGLMETLLNAGAPTDGTIEFNGESVDYLGFAVFRGAPLSVLRPLVAAGCPLNTPYACLSDYSFATGIVGWDPEAALALWDEFDTVGQAFLTAKTARGVSTLDLAAVLAAHETLVRRLHNAGVKLTTSTLNGKTTMDMVREHQPSMVPLIEELQAAEAS</sequence>